<evidence type="ECO:0000313" key="2">
    <source>
        <dbReference type="WBParaSite" id="PEQ_0000351401-mRNA-1"/>
    </source>
</evidence>
<protein>
    <submittedName>
        <fullName evidence="2">Uncharacterized protein</fullName>
    </submittedName>
</protein>
<sequence>MFRLDWYLQRQSTIESMVSDMLPRVKALHLVLRRTYLMDCNLGDNVFLARAITALLRSQAHCVLIGDHKTNVAKVCFLINSGLMSLINRGTFNRWEKFVREINW</sequence>
<proteinExistence type="predicted"/>
<keyword evidence="1" id="KW-1185">Reference proteome</keyword>
<dbReference type="AlphaFoldDB" id="A0A914RAK8"/>
<name>A0A914RAK8_PAREQ</name>
<dbReference type="WBParaSite" id="PEQ_0000351401-mRNA-1">
    <property type="protein sequence ID" value="PEQ_0000351401-mRNA-1"/>
    <property type="gene ID" value="PEQ_0000351401"/>
</dbReference>
<accession>A0A914RAK8</accession>
<organism evidence="1 2">
    <name type="scientific">Parascaris equorum</name>
    <name type="common">Equine roundworm</name>
    <dbReference type="NCBI Taxonomy" id="6256"/>
    <lineage>
        <taxon>Eukaryota</taxon>
        <taxon>Metazoa</taxon>
        <taxon>Ecdysozoa</taxon>
        <taxon>Nematoda</taxon>
        <taxon>Chromadorea</taxon>
        <taxon>Rhabditida</taxon>
        <taxon>Spirurina</taxon>
        <taxon>Ascaridomorpha</taxon>
        <taxon>Ascaridoidea</taxon>
        <taxon>Ascarididae</taxon>
        <taxon>Parascaris</taxon>
    </lineage>
</organism>
<reference evidence="2" key="1">
    <citation type="submission" date="2022-11" db="UniProtKB">
        <authorList>
            <consortium name="WormBaseParasite"/>
        </authorList>
    </citation>
    <scope>IDENTIFICATION</scope>
</reference>
<dbReference type="Proteomes" id="UP000887564">
    <property type="component" value="Unplaced"/>
</dbReference>
<evidence type="ECO:0000313" key="1">
    <source>
        <dbReference type="Proteomes" id="UP000887564"/>
    </source>
</evidence>